<dbReference type="Proteomes" id="UP000182312">
    <property type="component" value="Unassembled WGS sequence"/>
</dbReference>
<dbReference type="AlphaFoldDB" id="A0A1I0TIA3"/>
<feature type="transmembrane region" description="Helical" evidence="1">
    <location>
        <begin position="186"/>
        <end position="209"/>
    </location>
</feature>
<dbReference type="EMBL" id="FOJO01000008">
    <property type="protein sequence ID" value="SFA51484.1"/>
    <property type="molecule type" value="Genomic_DNA"/>
</dbReference>
<feature type="transmembrane region" description="Helical" evidence="1">
    <location>
        <begin position="291"/>
        <end position="309"/>
    </location>
</feature>
<protein>
    <recommendedName>
        <fullName evidence="4">H+/citrate symporter</fullName>
    </recommendedName>
</protein>
<feature type="transmembrane region" description="Helical" evidence="1">
    <location>
        <begin position="138"/>
        <end position="165"/>
    </location>
</feature>
<keyword evidence="1" id="KW-1133">Transmembrane helix</keyword>
<dbReference type="RefSeq" id="WP_231564719.1">
    <property type="nucleotide sequence ID" value="NZ_FOJO01000008.1"/>
</dbReference>
<gene>
    <name evidence="2" type="ORF">SAMN04487972_108138</name>
</gene>
<name>A0A1I0TIA3_9RHOB</name>
<organism evidence="2 3">
    <name type="scientific">Paracoccus halophilus</name>
    <dbReference type="NCBI Taxonomy" id="376733"/>
    <lineage>
        <taxon>Bacteria</taxon>
        <taxon>Pseudomonadati</taxon>
        <taxon>Pseudomonadota</taxon>
        <taxon>Alphaproteobacteria</taxon>
        <taxon>Rhodobacterales</taxon>
        <taxon>Paracoccaceae</taxon>
        <taxon>Paracoccus</taxon>
    </lineage>
</organism>
<feature type="transmembrane region" description="Helical" evidence="1">
    <location>
        <begin position="92"/>
        <end position="118"/>
    </location>
</feature>
<keyword evidence="1" id="KW-0472">Membrane</keyword>
<feature type="transmembrane region" description="Helical" evidence="1">
    <location>
        <begin position="341"/>
        <end position="363"/>
    </location>
</feature>
<reference evidence="2 3" key="1">
    <citation type="submission" date="2016-10" db="EMBL/GenBank/DDBJ databases">
        <authorList>
            <person name="de Groot N.N."/>
        </authorList>
    </citation>
    <scope>NUCLEOTIDE SEQUENCE [LARGE SCALE GENOMIC DNA]</scope>
    <source>
        <strain evidence="2 3">CGMCC 1.6117</strain>
    </source>
</reference>
<evidence type="ECO:0008006" key="4">
    <source>
        <dbReference type="Google" id="ProtNLM"/>
    </source>
</evidence>
<keyword evidence="1" id="KW-0812">Transmembrane</keyword>
<feature type="transmembrane region" description="Helical" evidence="1">
    <location>
        <begin position="375"/>
        <end position="406"/>
    </location>
</feature>
<evidence type="ECO:0000256" key="1">
    <source>
        <dbReference type="SAM" id="Phobius"/>
    </source>
</evidence>
<proteinExistence type="predicted"/>
<evidence type="ECO:0000313" key="2">
    <source>
        <dbReference type="EMBL" id="SFA51484.1"/>
    </source>
</evidence>
<evidence type="ECO:0000313" key="3">
    <source>
        <dbReference type="Proteomes" id="UP000182312"/>
    </source>
</evidence>
<sequence>MPPSTPPSPPRNGMTRIPEITRLAGILPAAVMLCVIWAEYGGGRIAAILAGIFALAAVAVFSLDARFSRLAFVLIGIELTVWAMLSHDGWQAGLAAAIASGSLIVALFTALSAIRSAAVSSQEILETGRFLARQPPGLRYVALTVGGHLFGLILLYGSIALLGSLATDSAAREPDPEIRRHRTRRMLVAIQRGFAATLTWSPLGFSMVISTSLVPGADWSLVALPCLVSAGLLMFGGWALDTAFKPRLSQPAPPRPPETGRWLIHLRPLLILLSAVIAGVVALRLLTGVEVIGAVMSLVPAVAIAWIFIQRLPSGAGSLRYTGTRIAGFVTRELPGYRGEILLLFMAAFIGSLGSFLLVPLMADLGLDLSAVPPMLILVALIWIIPLTGQLGMNPILSVSLLVPLLPPPEAMGVSPAVVVGAITGGWALSGVTSPFTASVLLAGSLGQVPPRHAGLVWNGPYAGVMGLVLSLWVLLLAQIL</sequence>
<feature type="transmembrane region" description="Helical" evidence="1">
    <location>
        <begin position="221"/>
        <end position="241"/>
    </location>
</feature>
<feature type="transmembrane region" description="Helical" evidence="1">
    <location>
        <begin position="418"/>
        <end position="442"/>
    </location>
</feature>
<feature type="transmembrane region" description="Helical" evidence="1">
    <location>
        <begin position="20"/>
        <end position="38"/>
    </location>
</feature>
<feature type="transmembrane region" description="Helical" evidence="1">
    <location>
        <begin position="462"/>
        <end position="480"/>
    </location>
</feature>
<feature type="transmembrane region" description="Helical" evidence="1">
    <location>
        <begin position="45"/>
        <end position="63"/>
    </location>
</feature>
<feature type="transmembrane region" description="Helical" evidence="1">
    <location>
        <begin position="69"/>
        <end position="85"/>
    </location>
</feature>
<accession>A0A1I0TIA3</accession>
<feature type="transmembrane region" description="Helical" evidence="1">
    <location>
        <begin position="262"/>
        <end position="285"/>
    </location>
</feature>